<evidence type="ECO:0000313" key="2">
    <source>
        <dbReference type="Proteomes" id="UP000239471"/>
    </source>
</evidence>
<accession>A0A2T0B9J1</accession>
<evidence type="ECO:0008006" key="3">
    <source>
        <dbReference type="Google" id="ProtNLM"/>
    </source>
</evidence>
<reference evidence="1 2" key="1">
    <citation type="submission" date="2018-03" db="EMBL/GenBank/DDBJ databases">
        <title>Genome sequence of Clostridium vincentii DSM 10228.</title>
        <authorList>
            <person name="Poehlein A."/>
            <person name="Daniel R."/>
        </authorList>
    </citation>
    <scope>NUCLEOTIDE SEQUENCE [LARGE SCALE GENOMIC DNA]</scope>
    <source>
        <strain evidence="1 2">DSM 10228</strain>
    </source>
</reference>
<dbReference type="RefSeq" id="WP_106060931.1">
    <property type="nucleotide sequence ID" value="NZ_PVXQ01000045.1"/>
</dbReference>
<dbReference type="AlphaFoldDB" id="A0A2T0B9J1"/>
<dbReference type="Proteomes" id="UP000239471">
    <property type="component" value="Unassembled WGS sequence"/>
</dbReference>
<name>A0A2T0B9J1_9CLOT</name>
<gene>
    <name evidence="1" type="ORF">CLVI_30430</name>
</gene>
<dbReference type="EMBL" id="PVXQ01000045">
    <property type="protein sequence ID" value="PRR80467.1"/>
    <property type="molecule type" value="Genomic_DNA"/>
</dbReference>
<dbReference type="Pfam" id="PF21699">
    <property type="entry name" value="TM1266-like"/>
    <property type="match status" value="1"/>
</dbReference>
<dbReference type="InterPro" id="IPR045865">
    <property type="entry name" value="ACT-like_dom_sf"/>
</dbReference>
<dbReference type="SUPFAM" id="SSF55021">
    <property type="entry name" value="ACT-like"/>
    <property type="match status" value="1"/>
</dbReference>
<dbReference type="Gene3D" id="3.30.70.1150">
    <property type="entry name" value="ACT-like. Chain A, domain 2"/>
    <property type="match status" value="1"/>
</dbReference>
<dbReference type="InterPro" id="IPR027271">
    <property type="entry name" value="Acetolactate_synth/TF_NikR_C"/>
</dbReference>
<sequence>MKTTIIALTIDPRTDRAPEVQTVLTKHGCIIKTRVGLHEVQENSCSERGLILLHINSDSDEVQQLENELKDIEGIKIKCMTL</sequence>
<dbReference type="OrthoDB" id="1121298at2"/>
<protein>
    <recommendedName>
        <fullName evidence="3">Iron-only hydrogenase system regulator</fullName>
    </recommendedName>
</protein>
<evidence type="ECO:0000313" key="1">
    <source>
        <dbReference type="EMBL" id="PRR80467.1"/>
    </source>
</evidence>
<organism evidence="1 2">
    <name type="scientific">Clostridium vincentii</name>
    <dbReference type="NCBI Taxonomy" id="52704"/>
    <lineage>
        <taxon>Bacteria</taxon>
        <taxon>Bacillati</taxon>
        <taxon>Bacillota</taxon>
        <taxon>Clostridia</taxon>
        <taxon>Eubacteriales</taxon>
        <taxon>Clostridiaceae</taxon>
        <taxon>Clostridium</taxon>
    </lineage>
</organism>
<proteinExistence type="predicted"/>
<dbReference type="InterPro" id="IPR023860">
    <property type="entry name" value="FeFe-hyd_TM1266"/>
</dbReference>
<comment type="caution">
    <text evidence="1">The sequence shown here is derived from an EMBL/GenBank/DDBJ whole genome shotgun (WGS) entry which is preliminary data.</text>
</comment>
<keyword evidence="2" id="KW-1185">Reference proteome</keyword>